<evidence type="ECO:0000313" key="2">
    <source>
        <dbReference type="EMBL" id="KAJ4456204.1"/>
    </source>
</evidence>
<protein>
    <submittedName>
        <fullName evidence="2">Uncharacterized protein</fullName>
    </submittedName>
</protein>
<comment type="caution">
    <text evidence="2">The sequence shown here is derived from an EMBL/GenBank/DDBJ whole genome shotgun (WGS) entry which is preliminary data.</text>
</comment>
<keyword evidence="3" id="KW-1185">Reference proteome</keyword>
<feature type="compositionally biased region" description="Pro residues" evidence="1">
    <location>
        <begin position="319"/>
        <end position="331"/>
    </location>
</feature>
<name>A0ABQ8UA75_9EUKA</name>
<feature type="compositionally biased region" description="Basic and acidic residues" evidence="1">
    <location>
        <begin position="307"/>
        <end position="318"/>
    </location>
</feature>
<feature type="compositionally biased region" description="Pro residues" evidence="1">
    <location>
        <begin position="262"/>
        <end position="273"/>
    </location>
</feature>
<evidence type="ECO:0000313" key="3">
    <source>
        <dbReference type="Proteomes" id="UP001141327"/>
    </source>
</evidence>
<gene>
    <name evidence="2" type="ORF">PAPYR_8645</name>
</gene>
<organism evidence="2 3">
    <name type="scientific">Paratrimastix pyriformis</name>
    <dbReference type="NCBI Taxonomy" id="342808"/>
    <lineage>
        <taxon>Eukaryota</taxon>
        <taxon>Metamonada</taxon>
        <taxon>Preaxostyla</taxon>
        <taxon>Paratrimastigidae</taxon>
        <taxon>Paratrimastix</taxon>
    </lineage>
</organism>
<sequence length="331" mass="36757">MAEDNGEGGGPFTEIRLHLNSAMIQLLLSEPYRRKLFGMRPIQQPDSTLELFPTLITTEKLLGFFDPLLPAELDGVSLVEQWLRILALDGTLEDASRESMLSFLVVRRDADCGRLLDYPLTSSWVTVPTASLFEGTKPLPVSAWDPNEIQFYECATVSEIHLLENVREKGPVVPMLWGSCDTFGGAPVAPEFRTLKMREHGRWRVLERMTSEFLAHGCPLLPPPSTTHPSPTDDLPRFPPMCWEGEPCWLRPSESIAITVPSTPPPPRRPPAAPRAGNGRFSSRWGPPGGSAAGERAGRRNSRPKWPSKEKLPDHESPPLDPLPPKQILPS</sequence>
<accession>A0ABQ8UA75</accession>
<dbReference type="EMBL" id="JAPMOS010000078">
    <property type="protein sequence ID" value="KAJ4456204.1"/>
    <property type="molecule type" value="Genomic_DNA"/>
</dbReference>
<feature type="region of interest" description="Disordered" evidence="1">
    <location>
        <begin position="257"/>
        <end position="331"/>
    </location>
</feature>
<dbReference type="Proteomes" id="UP001141327">
    <property type="component" value="Unassembled WGS sequence"/>
</dbReference>
<reference evidence="2" key="1">
    <citation type="journal article" date="2022" name="bioRxiv">
        <title>Genomics of Preaxostyla Flagellates Illuminates Evolutionary Transitions and the Path Towards Mitochondrial Loss.</title>
        <authorList>
            <person name="Novak L.V.F."/>
            <person name="Treitli S.C."/>
            <person name="Pyrih J."/>
            <person name="Halakuc P."/>
            <person name="Pipaliya S.V."/>
            <person name="Vacek V."/>
            <person name="Brzon O."/>
            <person name="Soukal P."/>
            <person name="Eme L."/>
            <person name="Dacks J.B."/>
            <person name="Karnkowska A."/>
            <person name="Elias M."/>
            <person name="Hampl V."/>
        </authorList>
    </citation>
    <scope>NUCLEOTIDE SEQUENCE</scope>
    <source>
        <strain evidence="2">RCP-MX</strain>
    </source>
</reference>
<proteinExistence type="predicted"/>
<evidence type="ECO:0000256" key="1">
    <source>
        <dbReference type="SAM" id="MobiDB-lite"/>
    </source>
</evidence>